<dbReference type="Gene3D" id="3.40.50.300">
    <property type="entry name" value="P-loop containing nucleotide triphosphate hydrolases"/>
    <property type="match status" value="1"/>
</dbReference>
<dbReference type="EMBL" id="JAKVQD010000081">
    <property type="protein sequence ID" value="MCH4554209.1"/>
    <property type="molecule type" value="Genomic_DNA"/>
</dbReference>
<feature type="non-terminal residue" evidence="1">
    <location>
        <position position="112"/>
    </location>
</feature>
<keyword evidence="2" id="KW-1185">Reference proteome</keyword>
<name>A0ABS9RPM3_9FLAO</name>
<dbReference type="SUPFAM" id="SSF52540">
    <property type="entry name" value="P-loop containing nucleoside triphosphate hydrolases"/>
    <property type="match status" value="1"/>
</dbReference>
<evidence type="ECO:0008006" key="3">
    <source>
        <dbReference type="Google" id="ProtNLM"/>
    </source>
</evidence>
<proteinExistence type="predicted"/>
<organism evidence="1 2">
    <name type="scientific">Aestuariibaculum lutulentum</name>
    <dbReference type="NCBI Taxonomy" id="2920935"/>
    <lineage>
        <taxon>Bacteria</taxon>
        <taxon>Pseudomonadati</taxon>
        <taxon>Bacteroidota</taxon>
        <taxon>Flavobacteriia</taxon>
        <taxon>Flavobacteriales</taxon>
        <taxon>Flavobacteriaceae</taxon>
    </lineage>
</organism>
<dbReference type="Proteomes" id="UP001156141">
    <property type="component" value="Unassembled WGS sequence"/>
</dbReference>
<accession>A0ABS9RPM3</accession>
<sequence>KQLKQRAEKLEDVARPAHQERSAGAIRLANSGTHAKVLVTLDDASVETPDGTLLFKTGRKGICQGDRIVLLGANGTGKSRLVGMIRRAITDPLGSPETVKATPSLVLGYGDQ</sequence>
<evidence type="ECO:0000313" key="2">
    <source>
        <dbReference type="Proteomes" id="UP001156141"/>
    </source>
</evidence>
<evidence type="ECO:0000313" key="1">
    <source>
        <dbReference type="EMBL" id="MCH4554209.1"/>
    </source>
</evidence>
<reference evidence="1" key="1">
    <citation type="submission" date="2022-02" db="EMBL/GenBank/DDBJ databases">
        <title>Aestuariibaculum sp., a marine bacterium isolated from sediment in Guangxi.</title>
        <authorList>
            <person name="Ying J."/>
        </authorList>
    </citation>
    <scope>NUCLEOTIDE SEQUENCE</scope>
    <source>
        <strain evidence="1">L182</strain>
    </source>
</reference>
<feature type="non-terminal residue" evidence="1">
    <location>
        <position position="1"/>
    </location>
</feature>
<gene>
    <name evidence="1" type="ORF">MKW35_16425</name>
</gene>
<dbReference type="InterPro" id="IPR027417">
    <property type="entry name" value="P-loop_NTPase"/>
</dbReference>
<protein>
    <recommendedName>
        <fullName evidence="3">Elongation factor 3</fullName>
    </recommendedName>
</protein>
<comment type="caution">
    <text evidence="1">The sequence shown here is derived from an EMBL/GenBank/DDBJ whole genome shotgun (WGS) entry which is preliminary data.</text>
</comment>